<keyword evidence="2" id="KW-1185">Reference proteome</keyword>
<sequence length="223" mass="24889">MKLKAKFLGLVLPVLLFPILLFVGCQTTGGGQTQAPAQAYIPKQGVTKVFLTANAAPQGVGNVRRVYVFPPLLIDANGRPLGDLSYVVNEEGQLFWRSEAPDALGVKKSLESHFRDMGYRPVSFETLSNVETDHSILVVSPYFSAPLRDNQNPDNPFVFARIVMATYPASLSPQERLELVNQETLSHYHPKDNYILVVKRSLQHAISYMGMDRDWSQELSLQP</sequence>
<evidence type="ECO:0008006" key="3">
    <source>
        <dbReference type="Google" id="ProtNLM"/>
    </source>
</evidence>
<organism evidence="1 2">
    <name type="scientific">Oceanipulchritudo coccoides</name>
    <dbReference type="NCBI Taxonomy" id="2706888"/>
    <lineage>
        <taxon>Bacteria</taxon>
        <taxon>Pseudomonadati</taxon>
        <taxon>Verrucomicrobiota</taxon>
        <taxon>Opitutia</taxon>
        <taxon>Puniceicoccales</taxon>
        <taxon>Oceanipulchritudinaceae</taxon>
        <taxon>Oceanipulchritudo</taxon>
    </lineage>
</organism>
<name>A0A6B2M1K2_9BACT</name>
<dbReference type="RefSeq" id="WP_163963679.1">
    <property type="nucleotide sequence ID" value="NZ_JAAGNX010000002.1"/>
</dbReference>
<evidence type="ECO:0000313" key="2">
    <source>
        <dbReference type="Proteomes" id="UP000478417"/>
    </source>
</evidence>
<dbReference type="PROSITE" id="PS51257">
    <property type="entry name" value="PROKAR_LIPOPROTEIN"/>
    <property type="match status" value="1"/>
</dbReference>
<accession>A0A6B2M1K2</accession>
<proteinExistence type="predicted"/>
<reference evidence="1 2" key="1">
    <citation type="submission" date="2020-02" db="EMBL/GenBank/DDBJ databases">
        <title>Albibacoteraceae fam. nov., the first described family within the subdivision 4 Verrucomicrobia.</title>
        <authorList>
            <person name="Xi F."/>
        </authorList>
    </citation>
    <scope>NUCLEOTIDE SEQUENCE [LARGE SCALE GENOMIC DNA]</scope>
    <source>
        <strain evidence="1 2">CK1056</strain>
    </source>
</reference>
<gene>
    <name evidence="1" type="ORF">G0Q06_06490</name>
</gene>
<dbReference type="EMBL" id="JAAGNX010000002">
    <property type="protein sequence ID" value="NDV62089.1"/>
    <property type="molecule type" value="Genomic_DNA"/>
</dbReference>
<protein>
    <recommendedName>
        <fullName evidence="3">Lipoprotein</fullName>
    </recommendedName>
</protein>
<dbReference type="Proteomes" id="UP000478417">
    <property type="component" value="Unassembled WGS sequence"/>
</dbReference>
<evidence type="ECO:0000313" key="1">
    <source>
        <dbReference type="EMBL" id="NDV62089.1"/>
    </source>
</evidence>
<dbReference type="AlphaFoldDB" id="A0A6B2M1K2"/>
<comment type="caution">
    <text evidence="1">The sequence shown here is derived from an EMBL/GenBank/DDBJ whole genome shotgun (WGS) entry which is preliminary data.</text>
</comment>